<evidence type="ECO:0000256" key="1">
    <source>
        <dbReference type="ARBA" id="ARBA00001974"/>
    </source>
</evidence>
<evidence type="ECO:0000256" key="9">
    <source>
        <dbReference type="ARBA" id="ARBA00048305"/>
    </source>
</evidence>
<sequence>MKTDILIIGSGLAGCAAALAAAKRDVEVTLLTRSPQPEESSTFWAQGGIIYQGANDSPQKLVADILTAGAGLSSPEAAALVSREGPRLVKEILIDELGVPFDESPDHSTRWDLTAEAAHSLPRILHHKDQTGLAIQRAFIERIASYPRVKLLCAATAVDLLTISHHSAEPLDVYKAPTCIGAYALDQTTGEIFPILAKETILATGGLGRVFLHTTNPAGARGDGIAMAYRAGARCINMQYVQFHPTTLFHPSGRFLISEAMRGEGARLVDGRGREFMTDYHSDGSLAPRDVVARGIHQMMLESGEPCAYLDISHKPADQVRERFPGIYAHCLKYGIDMTKEPIPVVPAAHYSCGGISVDEWGQSNLHRLRAVGEVACSGLHGANRLASTSLLECLVWGTRAGAQAAAFITGDDDYYFPRIAPWRYEREPVDPALIAQDWLSIQQTMWNYVGLVRSAKRLNRAHEILRELGLEILRFYEKAEVTDAMVGLRNGIQTALVILLAAMECRQSRGCHYRID</sequence>
<keyword evidence="5 11" id="KW-0285">Flavoprotein</keyword>
<evidence type="ECO:0000256" key="6">
    <source>
        <dbReference type="ARBA" id="ARBA00022642"/>
    </source>
</evidence>
<dbReference type="SUPFAM" id="SSF51905">
    <property type="entry name" value="FAD/NAD(P)-binding domain"/>
    <property type="match status" value="1"/>
</dbReference>
<comment type="catalytic activity">
    <reaction evidence="9">
        <text>L-aspartate + O2 = iminosuccinate + H2O2</text>
        <dbReference type="Rhea" id="RHEA:25876"/>
        <dbReference type="ChEBI" id="CHEBI:15379"/>
        <dbReference type="ChEBI" id="CHEBI:16240"/>
        <dbReference type="ChEBI" id="CHEBI:29991"/>
        <dbReference type="ChEBI" id="CHEBI:77875"/>
        <dbReference type="EC" id="1.4.3.16"/>
    </reaction>
    <physiologicalReaction direction="left-to-right" evidence="9">
        <dbReference type="Rhea" id="RHEA:25877"/>
    </physiologicalReaction>
</comment>
<evidence type="ECO:0000256" key="8">
    <source>
        <dbReference type="ARBA" id="ARBA00023002"/>
    </source>
</evidence>
<dbReference type="FunFam" id="3.90.700.10:FF:000002">
    <property type="entry name" value="L-aspartate oxidase"/>
    <property type="match status" value="1"/>
</dbReference>
<dbReference type="NCBIfam" id="TIGR00551">
    <property type="entry name" value="nadB"/>
    <property type="match status" value="1"/>
</dbReference>
<dbReference type="InterPro" id="IPR036188">
    <property type="entry name" value="FAD/NAD-bd_sf"/>
</dbReference>
<protein>
    <recommendedName>
        <fullName evidence="4 10">L-aspartate oxidase</fullName>
        <ecNumber evidence="4 10">1.4.3.16</ecNumber>
    </recommendedName>
</protein>
<dbReference type="InterPro" id="IPR003953">
    <property type="entry name" value="FAD-dep_OxRdtase_2_FAD-bd"/>
</dbReference>
<evidence type="ECO:0000259" key="12">
    <source>
        <dbReference type="Pfam" id="PF00890"/>
    </source>
</evidence>
<dbReference type="AlphaFoldDB" id="A0A564ZMJ2"/>
<comment type="similarity">
    <text evidence="3 11">Belongs to the FAD-dependent oxidoreductase 2 family. NadB subfamily.</text>
</comment>
<dbReference type="Gene3D" id="3.50.50.60">
    <property type="entry name" value="FAD/NAD(P)-binding domain"/>
    <property type="match status" value="1"/>
</dbReference>
<dbReference type="InterPro" id="IPR037099">
    <property type="entry name" value="Fum_R/Succ_DH_flav-like_C_sf"/>
</dbReference>
<evidence type="ECO:0000256" key="3">
    <source>
        <dbReference type="ARBA" id="ARBA00008562"/>
    </source>
</evidence>
<organism evidence="14 15">
    <name type="scientific">Candidatus Methylomirabilis lanthanidiphila</name>
    <dbReference type="NCBI Taxonomy" id="2211376"/>
    <lineage>
        <taxon>Bacteria</taxon>
        <taxon>Candidatus Methylomirabilota</taxon>
        <taxon>Candidatus Methylomirabilia</taxon>
        <taxon>Candidatus Methylomirabilales</taxon>
        <taxon>Candidatus Methylomirabilaceae</taxon>
        <taxon>Candidatus Methylomirabilis</taxon>
    </lineage>
</organism>
<accession>A0A564ZMJ2</accession>
<dbReference type="PANTHER" id="PTHR42716:SF2">
    <property type="entry name" value="L-ASPARTATE OXIDASE, CHLOROPLASTIC"/>
    <property type="match status" value="1"/>
</dbReference>
<dbReference type="PROSITE" id="PS51257">
    <property type="entry name" value="PROKAR_LIPOPROTEIN"/>
    <property type="match status" value="1"/>
</dbReference>
<feature type="domain" description="Fumarate reductase/succinate dehydrogenase flavoprotein-like C-terminal" evidence="13">
    <location>
        <begin position="442"/>
        <end position="517"/>
    </location>
</feature>
<evidence type="ECO:0000256" key="11">
    <source>
        <dbReference type="RuleBase" id="RU362049"/>
    </source>
</evidence>
<dbReference type="GO" id="GO:0009435">
    <property type="term" value="P:NAD+ biosynthetic process"/>
    <property type="evidence" value="ECO:0007669"/>
    <property type="project" value="UniProtKB-UniPathway"/>
</dbReference>
<evidence type="ECO:0000256" key="10">
    <source>
        <dbReference type="NCBIfam" id="TIGR00551"/>
    </source>
</evidence>
<dbReference type="SUPFAM" id="SSF46977">
    <property type="entry name" value="Succinate dehydrogenase/fumarate reductase flavoprotein C-terminal domain"/>
    <property type="match status" value="1"/>
</dbReference>
<dbReference type="Gene3D" id="1.20.58.100">
    <property type="entry name" value="Fumarate reductase/succinate dehydrogenase flavoprotein-like, C-terminal domain"/>
    <property type="match status" value="1"/>
</dbReference>
<dbReference type="UniPathway" id="UPA00253">
    <property type="reaction ID" value="UER00326"/>
</dbReference>
<comment type="subcellular location">
    <subcellularLocation>
        <location evidence="11">Cytoplasm</location>
    </subcellularLocation>
</comment>
<evidence type="ECO:0000313" key="14">
    <source>
        <dbReference type="EMBL" id="VUZ86423.1"/>
    </source>
</evidence>
<gene>
    <name evidence="14" type="ORF">MELA_02826</name>
</gene>
<dbReference type="EC" id="1.4.3.16" evidence="4 10"/>
<comment type="cofactor">
    <cofactor evidence="1 11">
        <name>FAD</name>
        <dbReference type="ChEBI" id="CHEBI:57692"/>
    </cofactor>
</comment>
<dbReference type="EMBL" id="CABIKM010000055">
    <property type="protein sequence ID" value="VUZ86423.1"/>
    <property type="molecule type" value="Genomic_DNA"/>
</dbReference>
<keyword evidence="6 11" id="KW-0662">Pyridine nucleotide biosynthesis</keyword>
<proteinExistence type="inferred from homology"/>
<reference evidence="14 15" key="1">
    <citation type="submission" date="2019-07" db="EMBL/GenBank/DDBJ databases">
        <authorList>
            <person name="Cremers G."/>
        </authorList>
    </citation>
    <scope>NUCLEOTIDE SEQUENCE [LARGE SCALE GENOMIC DNA]</scope>
</reference>
<dbReference type="GO" id="GO:0008734">
    <property type="term" value="F:L-aspartate oxidase activity"/>
    <property type="evidence" value="ECO:0007669"/>
    <property type="project" value="UniProtKB-UniRule"/>
</dbReference>
<dbReference type="Gene3D" id="3.90.700.10">
    <property type="entry name" value="Succinate dehydrogenase/fumarate reductase flavoprotein, catalytic domain"/>
    <property type="match status" value="1"/>
</dbReference>
<dbReference type="InterPro" id="IPR015939">
    <property type="entry name" value="Fum_Rdtase/Succ_DH_flav-like_C"/>
</dbReference>
<name>A0A564ZMJ2_9BACT</name>
<evidence type="ECO:0000259" key="13">
    <source>
        <dbReference type="Pfam" id="PF02910"/>
    </source>
</evidence>
<comment type="function">
    <text evidence="11">Catalyzes the oxidation of L-aspartate to iminoaspartate.</text>
</comment>
<dbReference type="InterPro" id="IPR027477">
    <property type="entry name" value="Succ_DH/fumarate_Rdtase_cat_sf"/>
</dbReference>
<dbReference type="SUPFAM" id="SSF56425">
    <property type="entry name" value="Succinate dehydrogenase/fumarate reductase flavoprotein, catalytic domain"/>
    <property type="match status" value="1"/>
</dbReference>
<keyword evidence="15" id="KW-1185">Reference proteome</keyword>
<dbReference type="Pfam" id="PF00890">
    <property type="entry name" value="FAD_binding_2"/>
    <property type="match status" value="1"/>
</dbReference>
<evidence type="ECO:0000313" key="15">
    <source>
        <dbReference type="Proteomes" id="UP000334340"/>
    </source>
</evidence>
<feature type="domain" description="FAD-dependent oxidoreductase 2 FAD-binding" evidence="12">
    <location>
        <begin position="4"/>
        <end position="391"/>
    </location>
</feature>
<evidence type="ECO:0000256" key="5">
    <source>
        <dbReference type="ARBA" id="ARBA00022630"/>
    </source>
</evidence>
<dbReference type="PANTHER" id="PTHR42716">
    <property type="entry name" value="L-ASPARTATE OXIDASE"/>
    <property type="match status" value="1"/>
</dbReference>
<dbReference type="PRINTS" id="PR00368">
    <property type="entry name" value="FADPNR"/>
</dbReference>
<dbReference type="GO" id="GO:0005737">
    <property type="term" value="C:cytoplasm"/>
    <property type="evidence" value="ECO:0007669"/>
    <property type="project" value="UniProtKB-SubCell"/>
</dbReference>
<keyword evidence="8 11" id="KW-0560">Oxidoreductase</keyword>
<comment type="pathway">
    <text evidence="2 11">Cofactor biosynthesis; NAD(+) biosynthesis; iminoaspartate from L-aspartate (oxidase route): step 1/1.</text>
</comment>
<dbReference type="Pfam" id="PF02910">
    <property type="entry name" value="Succ_DH_flav_C"/>
    <property type="match status" value="1"/>
</dbReference>
<evidence type="ECO:0000256" key="4">
    <source>
        <dbReference type="ARBA" id="ARBA00012173"/>
    </source>
</evidence>
<evidence type="ECO:0000256" key="2">
    <source>
        <dbReference type="ARBA" id="ARBA00004950"/>
    </source>
</evidence>
<evidence type="ECO:0000256" key="7">
    <source>
        <dbReference type="ARBA" id="ARBA00022827"/>
    </source>
</evidence>
<keyword evidence="7 11" id="KW-0274">FAD</keyword>
<dbReference type="Proteomes" id="UP000334340">
    <property type="component" value="Unassembled WGS sequence"/>
</dbReference>
<dbReference type="InterPro" id="IPR005288">
    <property type="entry name" value="NadB"/>
</dbReference>